<gene>
    <name evidence="6" type="ORF">MKK02DRAFT_45898</name>
</gene>
<feature type="transmembrane region" description="Helical" evidence="5">
    <location>
        <begin position="156"/>
        <end position="182"/>
    </location>
</feature>
<evidence type="ECO:0000313" key="7">
    <source>
        <dbReference type="Proteomes" id="UP001164286"/>
    </source>
</evidence>
<organism evidence="6 7">
    <name type="scientific">Dioszegia hungarica</name>
    <dbReference type="NCBI Taxonomy" id="4972"/>
    <lineage>
        <taxon>Eukaryota</taxon>
        <taxon>Fungi</taxon>
        <taxon>Dikarya</taxon>
        <taxon>Basidiomycota</taxon>
        <taxon>Agaricomycotina</taxon>
        <taxon>Tremellomycetes</taxon>
        <taxon>Tremellales</taxon>
        <taxon>Bulleribasidiaceae</taxon>
        <taxon>Dioszegia</taxon>
    </lineage>
</organism>
<keyword evidence="2 5" id="KW-0812">Transmembrane</keyword>
<feature type="transmembrane region" description="Helical" evidence="5">
    <location>
        <begin position="20"/>
        <end position="40"/>
    </location>
</feature>
<dbReference type="PANTHER" id="PTHR31465">
    <property type="entry name" value="PROTEIN RTA1-RELATED"/>
    <property type="match status" value="1"/>
</dbReference>
<comment type="caution">
    <text evidence="6">The sequence shown here is derived from an EMBL/GenBank/DDBJ whole genome shotgun (WGS) entry which is preliminary data.</text>
</comment>
<dbReference type="AlphaFoldDB" id="A0AA38LXA9"/>
<accession>A0AA38LXA9</accession>
<feature type="transmembrane region" description="Helical" evidence="5">
    <location>
        <begin position="203"/>
        <end position="224"/>
    </location>
</feature>
<evidence type="ECO:0000256" key="1">
    <source>
        <dbReference type="ARBA" id="ARBA00004141"/>
    </source>
</evidence>
<protein>
    <submittedName>
        <fullName evidence="6">RTA1 like protein-domain-containing protein</fullName>
    </submittedName>
</protein>
<dbReference type="Proteomes" id="UP001164286">
    <property type="component" value="Unassembled WGS sequence"/>
</dbReference>
<reference evidence="6" key="1">
    <citation type="journal article" date="2022" name="G3 (Bethesda)">
        <title>High quality genome of the basidiomycete yeast Dioszegia hungarica PDD-24b-2 isolated from cloud water.</title>
        <authorList>
            <person name="Jarrige D."/>
            <person name="Haridas S."/>
            <person name="Bleykasten-Grosshans C."/>
            <person name="Joly M."/>
            <person name="Nadalig T."/>
            <person name="Sancelme M."/>
            <person name="Vuilleumier S."/>
            <person name="Grigoriev I.V."/>
            <person name="Amato P."/>
            <person name="Bringel F."/>
        </authorList>
    </citation>
    <scope>NUCLEOTIDE SEQUENCE</scope>
    <source>
        <strain evidence="6">PDD-24b-2</strain>
    </source>
</reference>
<evidence type="ECO:0000256" key="4">
    <source>
        <dbReference type="ARBA" id="ARBA00023136"/>
    </source>
</evidence>
<evidence type="ECO:0000256" key="5">
    <source>
        <dbReference type="SAM" id="Phobius"/>
    </source>
</evidence>
<feature type="transmembrane region" description="Helical" evidence="5">
    <location>
        <begin position="239"/>
        <end position="259"/>
    </location>
</feature>
<dbReference type="Pfam" id="PF04479">
    <property type="entry name" value="RTA1"/>
    <property type="match status" value="1"/>
</dbReference>
<evidence type="ECO:0000256" key="2">
    <source>
        <dbReference type="ARBA" id="ARBA00022692"/>
    </source>
</evidence>
<feature type="transmembrane region" description="Helical" evidence="5">
    <location>
        <begin position="119"/>
        <end position="144"/>
    </location>
</feature>
<keyword evidence="3 5" id="KW-1133">Transmembrane helix</keyword>
<feature type="transmembrane region" description="Helical" evidence="5">
    <location>
        <begin position="73"/>
        <end position="98"/>
    </location>
</feature>
<sequence length="297" mass="33239">MSVDSTGRYLVTGYVPSMALSIVAGACFSVLSAIFTYFFFKSRSHRWMLSLTIGSICMSIGFFVRIAMTNDPYGLTIYIITTLLTLLSPCAFLAHAYLLLPRLATALDASDCLLLRPRLIARTFVWIDVTVFLLQAAGGGMTAISNRSITDAGLKIALIGLIAQCISFGAFCLLVAVFAWKLRKHHPQKWSGSTSSWRTNWRVVYYALIWTCVFILIRCAFRVAEYSEGYSGKLRTTEWYIYTFDTLSLFVGIAIWAIVWPPRYLDAADDKTVKGTTLGSEEMMVRNPGGHEVQQKY</sequence>
<dbReference type="PANTHER" id="PTHR31465:SF1">
    <property type="entry name" value="PROTEIN RTA1-RELATED"/>
    <property type="match status" value="1"/>
</dbReference>
<keyword evidence="4 5" id="KW-0472">Membrane</keyword>
<evidence type="ECO:0000256" key="3">
    <source>
        <dbReference type="ARBA" id="ARBA00022989"/>
    </source>
</evidence>
<feature type="transmembrane region" description="Helical" evidence="5">
    <location>
        <begin position="47"/>
        <end position="67"/>
    </location>
</feature>
<name>A0AA38LXA9_9TREE</name>
<dbReference type="RefSeq" id="XP_052946963.1">
    <property type="nucleotide sequence ID" value="XM_053093663.1"/>
</dbReference>
<keyword evidence="7" id="KW-1185">Reference proteome</keyword>
<proteinExistence type="predicted"/>
<comment type="subcellular location">
    <subcellularLocation>
        <location evidence="1">Membrane</location>
        <topology evidence="1">Multi-pass membrane protein</topology>
    </subcellularLocation>
</comment>
<dbReference type="GeneID" id="77732868"/>
<dbReference type="EMBL" id="JAKWFO010000005">
    <property type="protein sequence ID" value="KAI9637186.1"/>
    <property type="molecule type" value="Genomic_DNA"/>
</dbReference>
<dbReference type="InterPro" id="IPR007568">
    <property type="entry name" value="RTA1"/>
</dbReference>
<dbReference type="GO" id="GO:0016020">
    <property type="term" value="C:membrane"/>
    <property type="evidence" value="ECO:0007669"/>
    <property type="project" value="UniProtKB-SubCell"/>
</dbReference>
<evidence type="ECO:0000313" key="6">
    <source>
        <dbReference type="EMBL" id="KAI9637186.1"/>
    </source>
</evidence>